<accession>A0A5D0RBY0</accession>
<evidence type="ECO:0000313" key="2">
    <source>
        <dbReference type="Proteomes" id="UP000323720"/>
    </source>
</evidence>
<comment type="caution">
    <text evidence="1">The sequence shown here is derived from an EMBL/GenBank/DDBJ whole genome shotgun (WGS) entry which is preliminary data.</text>
</comment>
<proteinExistence type="predicted"/>
<dbReference type="EMBL" id="VSKK01000001">
    <property type="protein sequence ID" value="TYB79180.1"/>
    <property type="molecule type" value="Genomic_DNA"/>
</dbReference>
<gene>
    <name evidence="1" type="ORF">ES674_05235</name>
</gene>
<dbReference type="OrthoDB" id="1275259at2"/>
<reference evidence="1 2" key="1">
    <citation type="submission" date="2019-08" db="EMBL/GenBank/DDBJ databases">
        <title>Genomes of Antarctic Bizionia species.</title>
        <authorList>
            <person name="Bowman J.P."/>
        </authorList>
    </citation>
    <scope>NUCLEOTIDE SEQUENCE [LARGE SCALE GENOMIC DNA]</scope>
    <source>
        <strain evidence="1 2">ADA-4</strain>
    </source>
</reference>
<name>A0A5D0RBY0_9FLAO</name>
<protein>
    <submittedName>
        <fullName evidence="1">Uncharacterized protein</fullName>
    </submittedName>
</protein>
<sequence>MIGRILKYSDFFAAAPPVNKFDLVKNIPRVELIATISGVNHNIKNPISVDFDNSWKNQIKLIEIIFLVNQNESNRQYSDIHCRKFVDTYKKENGSVTLFTRVSCLYGLNEIIFSKEIIHEDVSKYKFTSVDTENIFKFLILCNAELLSYNDNYRNEINSKNLGNKFFEVFMFKEIPHNQYYYIQNPLNLFQRAVHLFKYIGKSYPKELNDFVSNFKVKSPEEFISVIGNFFLSKGSLPQQLQVFYIPHNDKDAILRLNQFSVRGQGKSNTGIKKFEFLEIKKAPFYCNEGEDHNIYILMDNVFFAEKCYDLFFWDFYFDQLKNNGLNLEAWGGYVGLFFEEHIEFILKYSFETQRDVLLKTTNELLISGKEYADFYIRRKRQLIIGQAKRTYLPQIVYKEVYSLKDYDNIDKEEFYRRFGLYQLVETSLREFDKYINIIDPEIPKNKLFIYPVLVINEPIVSSGVASYNFDKKFEELLNKEGISRDSIKWRINKVTVIHINELENLQQSLRDKDFRLDNFLQAYADNSSPQLMNDAYAQFLNFDNFIRKKVKEKAIPVYIMDKEKGVLKLFIDFIGLK</sequence>
<dbReference type="RefSeq" id="WP_148402917.1">
    <property type="nucleotide sequence ID" value="NZ_VSKK01000001.1"/>
</dbReference>
<evidence type="ECO:0000313" key="1">
    <source>
        <dbReference type="EMBL" id="TYB79180.1"/>
    </source>
</evidence>
<dbReference type="AlphaFoldDB" id="A0A5D0RBY0"/>
<keyword evidence="2" id="KW-1185">Reference proteome</keyword>
<organism evidence="1 2">
    <name type="scientific">Bizionia myxarmorum</name>
    <dbReference type="NCBI Taxonomy" id="291186"/>
    <lineage>
        <taxon>Bacteria</taxon>
        <taxon>Pseudomonadati</taxon>
        <taxon>Bacteroidota</taxon>
        <taxon>Flavobacteriia</taxon>
        <taxon>Flavobacteriales</taxon>
        <taxon>Flavobacteriaceae</taxon>
        <taxon>Bizionia</taxon>
    </lineage>
</organism>
<dbReference type="Proteomes" id="UP000323720">
    <property type="component" value="Unassembled WGS sequence"/>
</dbReference>